<comment type="caution">
    <text evidence="4">The sequence shown here is derived from an EMBL/GenBank/DDBJ whole genome shotgun (WGS) entry which is preliminary data.</text>
</comment>
<organism evidence="4 5">
    <name type="scientific">Heterostelium pallidum (strain ATCC 26659 / Pp 5 / PN500)</name>
    <name type="common">Cellular slime mold</name>
    <name type="synonym">Polysphondylium pallidum</name>
    <dbReference type="NCBI Taxonomy" id="670386"/>
    <lineage>
        <taxon>Eukaryota</taxon>
        <taxon>Amoebozoa</taxon>
        <taxon>Evosea</taxon>
        <taxon>Eumycetozoa</taxon>
        <taxon>Dictyostelia</taxon>
        <taxon>Acytosteliales</taxon>
        <taxon>Acytosteliaceae</taxon>
        <taxon>Heterostelium</taxon>
    </lineage>
</organism>
<evidence type="ECO:0000256" key="3">
    <source>
        <dbReference type="SAM" id="Phobius"/>
    </source>
</evidence>
<feature type="transmembrane region" description="Helical" evidence="3">
    <location>
        <begin position="12"/>
        <end position="33"/>
    </location>
</feature>
<keyword evidence="1" id="KW-0175">Coiled coil</keyword>
<dbReference type="EMBL" id="ADBJ01000056">
    <property type="protein sequence ID" value="EFA75393.1"/>
    <property type="molecule type" value="Genomic_DNA"/>
</dbReference>
<evidence type="ECO:0000256" key="1">
    <source>
        <dbReference type="SAM" id="Coils"/>
    </source>
</evidence>
<dbReference type="AlphaFoldDB" id="D3BTH6"/>
<name>D3BTH6_HETP5</name>
<evidence type="ECO:0000313" key="5">
    <source>
        <dbReference type="Proteomes" id="UP000001396"/>
    </source>
</evidence>
<protein>
    <submittedName>
        <fullName evidence="4">Uncharacterized protein</fullName>
    </submittedName>
</protein>
<reference evidence="4 5" key="1">
    <citation type="journal article" date="2011" name="Genome Res.">
        <title>Phylogeny-wide analysis of social amoeba genomes highlights ancient origins for complex intercellular communication.</title>
        <authorList>
            <person name="Heidel A.J."/>
            <person name="Lawal H.M."/>
            <person name="Felder M."/>
            <person name="Schilde C."/>
            <person name="Helps N.R."/>
            <person name="Tunggal B."/>
            <person name="Rivero F."/>
            <person name="John U."/>
            <person name="Schleicher M."/>
            <person name="Eichinger L."/>
            <person name="Platzer M."/>
            <person name="Noegel A.A."/>
            <person name="Schaap P."/>
            <person name="Gloeckner G."/>
        </authorList>
    </citation>
    <scope>NUCLEOTIDE SEQUENCE [LARGE SCALE GENOMIC DNA]</scope>
    <source>
        <strain evidence="5">ATCC 26659 / Pp 5 / PN500</strain>
    </source>
</reference>
<keyword evidence="3" id="KW-0472">Membrane</keyword>
<keyword evidence="3" id="KW-0812">Transmembrane</keyword>
<gene>
    <name evidence="4" type="ORF">PPL_11472</name>
</gene>
<dbReference type="InParanoid" id="D3BTH6"/>
<evidence type="ECO:0000313" key="4">
    <source>
        <dbReference type="EMBL" id="EFA75393.1"/>
    </source>
</evidence>
<feature type="coiled-coil region" evidence="1">
    <location>
        <begin position="195"/>
        <end position="250"/>
    </location>
</feature>
<keyword evidence="3" id="KW-1133">Transmembrane helix</keyword>
<feature type="region of interest" description="Disordered" evidence="2">
    <location>
        <begin position="140"/>
        <end position="184"/>
    </location>
</feature>
<dbReference type="Proteomes" id="UP000001396">
    <property type="component" value="Unassembled WGS sequence"/>
</dbReference>
<dbReference type="RefSeq" id="XP_020427527.1">
    <property type="nucleotide sequence ID" value="XM_020582224.1"/>
</dbReference>
<sequence length="384" mass="45267">MVIDSEKSLISLPLFIIFGFITLFTTFSLLEGLESNDESNKRKLQQLLKQQQLLQQQQQQQQNQIPYFYRYLNVNNNNNNSNNDNQLQFEQLQKQYYQQQQQSQEQNNQQQQQQNKNESFVYNLFKSITSLFSNYNNNQNKTTFNNSKDIFNNSRTKNNTISNTNNQQQQQQQKVQQPVVTSTTTTTTTTQITSVQQLNSRIVELEERLEEELHHRATERKGRLVAEQGLQDEMNHLNILSKKHKELEQQHIGLWKLYTLSNKRKKALQLSMDDINSQLLTLMDQFQHSLAEQYMDSKDSIESIDDSDNNNDEQQPISMTIDKEFIERFETLVESINNLKSPEQDDPLQSQEEDLFLQVTKHSSHKSTMFDNDNDIVKFTDICR</sequence>
<accession>D3BTH6</accession>
<evidence type="ECO:0000256" key="2">
    <source>
        <dbReference type="SAM" id="MobiDB-lite"/>
    </source>
</evidence>
<keyword evidence="5" id="KW-1185">Reference proteome</keyword>
<dbReference type="GeneID" id="31366940"/>
<proteinExistence type="predicted"/>
<feature type="coiled-coil region" evidence="1">
    <location>
        <begin position="30"/>
        <end position="64"/>
    </location>
</feature>
<dbReference type="OMA" id="KHEESTM"/>